<dbReference type="FunFam" id="3.40.50.720:FF:000084">
    <property type="entry name" value="Short-chain dehydrogenase reductase"/>
    <property type="match status" value="1"/>
</dbReference>
<dbReference type="InterPro" id="IPR020904">
    <property type="entry name" value="Sc_DH/Rdtase_CS"/>
</dbReference>
<dbReference type="STRING" id="158441.A0A226DL43"/>
<dbReference type="GO" id="GO:0004090">
    <property type="term" value="F:carbonyl reductase (NADPH) activity"/>
    <property type="evidence" value="ECO:0007669"/>
    <property type="project" value="TreeGrafter"/>
</dbReference>
<evidence type="ECO:0000256" key="1">
    <source>
        <dbReference type="ARBA" id="ARBA00006484"/>
    </source>
</evidence>
<accession>A0A226DL43</accession>
<dbReference type="GO" id="GO:0006006">
    <property type="term" value="P:glucose metabolic process"/>
    <property type="evidence" value="ECO:0007669"/>
    <property type="project" value="TreeGrafter"/>
</dbReference>
<comment type="similarity">
    <text evidence="1">Belongs to the short-chain dehydrogenases/reductases (SDR) family.</text>
</comment>
<dbReference type="Gene3D" id="3.40.50.720">
    <property type="entry name" value="NAD(P)-binding Rossmann-like Domain"/>
    <property type="match status" value="1"/>
</dbReference>
<gene>
    <name evidence="5" type="ORF">Fcan01_19943</name>
</gene>
<dbReference type="PANTHER" id="PTHR44252:SF3">
    <property type="entry name" value="D-ERYTHRULOSE REDUCTASE-RELATED"/>
    <property type="match status" value="1"/>
</dbReference>
<dbReference type="SUPFAM" id="SSF51735">
    <property type="entry name" value="NAD(P)-binding Rossmann-fold domains"/>
    <property type="match status" value="1"/>
</dbReference>
<keyword evidence="4" id="KW-0560">Oxidoreductase</keyword>
<dbReference type="PRINTS" id="PR00081">
    <property type="entry name" value="GDHRDH"/>
</dbReference>
<dbReference type="PRINTS" id="PR00080">
    <property type="entry name" value="SDRFAMILY"/>
</dbReference>
<dbReference type="AlphaFoldDB" id="A0A226DL43"/>
<dbReference type="EMBL" id="LNIX01000018">
    <property type="protein sequence ID" value="OXA45387.1"/>
    <property type="molecule type" value="Genomic_DNA"/>
</dbReference>
<dbReference type="Pfam" id="PF13561">
    <property type="entry name" value="adh_short_C2"/>
    <property type="match status" value="1"/>
</dbReference>
<evidence type="ECO:0000256" key="2">
    <source>
        <dbReference type="ARBA" id="ARBA00011881"/>
    </source>
</evidence>
<keyword evidence="6" id="KW-1185">Reference proteome</keyword>
<proteinExistence type="inferred from homology"/>
<evidence type="ECO:0000313" key="6">
    <source>
        <dbReference type="Proteomes" id="UP000198287"/>
    </source>
</evidence>
<dbReference type="GO" id="GO:0005997">
    <property type="term" value="P:xylulose metabolic process"/>
    <property type="evidence" value="ECO:0007669"/>
    <property type="project" value="TreeGrafter"/>
</dbReference>
<dbReference type="InterPro" id="IPR002347">
    <property type="entry name" value="SDR_fam"/>
</dbReference>
<organism evidence="5 6">
    <name type="scientific">Folsomia candida</name>
    <name type="common">Springtail</name>
    <dbReference type="NCBI Taxonomy" id="158441"/>
    <lineage>
        <taxon>Eukaryota</taxon>
        <taxon>Metazoa</taxon>
        <taxon>Ecdysozoa</taxon>
        <taxon>Arthropoda</taxon>
        <taxon>Hexapoda</taxon>
        <taxon>Collembola</taxon>
        <taxon>Entomobryomorpha</taxon>
        <taxon>Isotomoidea</taxon>
        <taxon>Isotomidae</taxon>
        <taxon>Proisotominae</taxon>
        <taxon>Folsomia</taxon>
    </lineage>
</organism>
<dbReference type="InterPro" id="IPR036291">
    <property type="entry name" value="NAD(P)-bd_dom_sf"/>
</dbReference>
<evidence type="ECO:0000256" key="3">
    <source>
        <dbReference type="ARBA" id="ARBA00022857"/>
    </source>
</evidence>
<keyword evidence="3" id="KW-0521">NADP</keyword>
<reference evidence="5 6" key="1">
    <citation type="submission" date="2015-12" db="EMBL/GenBank/DDBJ databases">
        <title>The genome of Folsomia candida.</title>
        <authorList>
            <person name="Faddeeva A."/>
            <person name="Derks M.F."/>
            <person name="Anvar Y."/>
            <person name="Smit S."/>
            <person name="Van Straalen N."/>
            <person name="Roelofs D."/>
        </authorList>
    </citation>
    <scope>NUCLEOTIDE SEQUENCE [LARGE SCALE GENOMIC DNA]</scope>
    <source>
        <strain evidence="5 6">VU population</strain>
        <tissue evidence="5">Whole body</tissue>
    </source>
</reference>
<dbReference type="InterPro" id="IPR051737">
    <property type="entry name" value="L-xylulose/Carbonyl_redctase"/>
</dbReference>
<comment type="subunit">
    <text evidence="2">Homotetramer.</text>
</comment>
<dbReference type="OMA" id="FMETEMS"/>
<sequence length="248" mass="26962">MSLNLEGKKFLVTGAGRGIGRGIAEKLYQLGATVHAVSKTQSNLDQLKTKCPNMKTYKVDLSNWEETRQIISAIECVDGLVNNAAILMDCSIMEAKLDDYDLIWKTNVSSVLNISQIVATKMIENGKCGSIVNISSNVIDQVVNAGAPTLSMYASSKAALDRLTSSMCLEWGKHNIRVNCVSPSITETDMIGDFKEQKEICAEFIARTPLGRLLVVEDVSGPVLFMLSDLSKMISGQQLIIDGGYNCS</sequence>
<dbReference type="PANTHER" id="PTHR44252">
    <property type="entry name" value="D-ERYTHRULOSE REDUCTASE"/>
    <property type="match status" value="1"/>
</dbReference>
<protein>
    <submittedName>
        <fullName evidence="5">L-xylulose reductase</fullName>
    </submittedName>
</protein>
<dbReference type="OrthoDB" id="1393670at2759"/>
<name>A0A226DL43_FOLCA</name>
<dbReference type="Proteomes" id="UP000198287">
    <property type="component" value="Unassembled WGS sequence"/>
</dbReference>
<evidence type="ECO:0000313" key="5">
    <source>
        <dbReference type="EMBL" id="OXA45387.1"/>
    </source>
</evidence>
<comment type="caution">
    <text evidence="5">The sequence shown here is derived from an EMBL/GenBank/DDBJ whole genome shotgun (WGS) entry which is preliminary data.</text>
</comment>
<evidence type="ECO:0000256" key="4">
    <source>
        <dbReference type="ARBA" id="ARBA00023002"/>
    </source>
</evidence>
<dbReference type="GO" id="GO:0050038">
    <property type="term" value="F:L-xylulose reductase (NADPH) activity"/>
    <property type="evidence" value="ECO:0007669"/>
    <property type="project" value="TreeGrafter"/>
</dbReference>
<dbReference type="PROSITE" id="PS00061">
    <property type="entry name" value="ADH_SHORT"/>
    <property type="match status" value="1"/>
</dbReference>